<dbReference type="PANTHER" id="PTHR48081">
    <property type="entry name" value="AB HYDROLASE SUPERFAMILY PROTEIN C4A8.06C"/>
    <property type="match status" value="1"/>
</dbReference>
<sequence>MASTNTVPSTALGPSQASGLSSSATTRKFQRPSLFTRFRFFLRIWLMKGMTTLFFKSIRLVHARQLRGFLPNYTKCYPVRPTLENRIFLPKGYTSTGTTQYPLLITIHGGGFALCDPAMDDEFNRTFADTYDFIVVSVNYHKAPGTAFPTPVHDVGAIVESILADSSLPIDTGNISIAGFSAGGNLSLAVAQLPGIKDNVRSIIPVYPVVDFTGQHKGAFRTTPDGKPDLLKDLGPLFNWAYIPPDTDLSNTLLSPICADRMQLPQRIFFIGAEYDYLCHEAEVMAKKFAGLEASDTGPEWEQNGIKWRMVPDVTHGWTHLSLKNPEAEKKRKKDLEGLYKEMADWLRQ</sequence>
<dbReference type="Gene3D" id="3.40.50.1820">
    <property type="entry name" value="alpha/beta hydrolase"/>
    <property type="match status" value="1"/>
</dbReference>
<dbReference type="InterPro" id="IPR013094">
    <property type="entry name" value="AB_hydrolase_3"/>
</dbReference>
<dbReference type="InterPro" id="IPR029058">
    <property type="entry name" value="AB_hydrolase_fold"/>
</dbReference>
<dbReference type="HOGENOM" id="CLU_012494_3_1_1"/>
<keyword evidence="5" id="KW-1185">Reference proteome</keyword>
<dbReference type="Proteomes" id="UP000054342">
    <property type="component" value="Unassembled WGS sequence"/>
</dbReference>
<dbReference type="GeneID" id="25322849"/>
<evidence type="ECO:0000313" key="5">
    <source>
        <dbReference type="Proteomes" id="UP000054342"/>
    </source>
</evidence>
<dbReference type="GO" id="GO:0016787">
    <property type="term" value="F:hydrolase activity"/>
    <property type="evidence" value="ECO:0007669"/>
    <property type="project" value="UniProtKB-KW"/>
</dbReference>
<evidence type="ECO:0000259" key="3">
    <source>
        <dbReference type="Pfam" id="PF07859"/>
    </source>
</evidence>
<proteinExistence type="predicted"/>
<evidence type="ECO:0000256" key="1">
    <source>
        <dbReference type="ARBA" id="ARBA00022801"/>
    </source>
</evidence>
<evidence type="ECO:0000256" key="2">
    <source>
        <dbReference type="SAM" id="MobiDB-lite"/>
    </source>
</evidence>
<evidence type="ECO:0000313" key="4">
    <source>
        <dbReference type="EMBL" id="KIW60747.1"/>
    </source>
</evidence>
<dbReference type="RefSeq" id="XP_013321331.1">
    <property type="nucleotide sequence ID" value="XM_013465877.1"/>
</dbReference>
<protein>
    <recommendedName>
        <fullName evidence="3">Alpha/beta hydrolase fold-3 domain-containing protein</fullName>
    </recommendedName>
</protein>
<dbReference type="OrthoDB" id="408631at2759"/>
<dbReference type="STRING" id="348802.A0A0D2DEK1"/>
<keyword evidence="1" id="KW-0378">Hydrolase</keyword>
<reference evidence="4 5" key="1">
    <citation type="submission" date="2015-01" db="EMBL/GenBank/DDBJ databases">
        <title>The Genome Sequence of Exophiala xenobiotica CBS118157.</title>
        <authorList>
            <consortium name="The Broad Institute Genomics Platform"/>
            <person name="Cuomo C."/>
            <person name="de Hoog S."/>
            <person name="Gorbushina A."/>
            <person name="Stielow B."/>
            <person name="Teixiera M."/>
            <person name="Abouelleil A."/>
            <person name="Chapman S.B."/>
            <person name="Priest M."/>
            <person name="Young S.K."/>
            <person name="Wortman J."/>
            <person name="Nusbaum C."/>
            <person name="Birren B."/>
        </authorList>
    </citation>
    <scope>NUCLEOTIDE SEQUENCE [LARGE SCALE GENOMIC DNA]</scope>
    <source>
        <strain evidence="4 5">CBS 118157</strain>
    </source>
</reference>
<dbReference type="InterPro" id="IPR050300">
    <property type="entry name" value="GDXG_lipolytic_enzyme"/>
</dbReference>
<name>A0A0D2DEK1_9EURO</name>
<dbReference type="AlphaFoldDB" id="A0A0D2DEK1"/>
<dbReference type="PANTHER" id="PTHR48081:SF8">
    <property type="entry name" value="ALPHA_BETA HYDROLASE FOLD-3 DOMAIN-CONTAINING PROTEIN-RELATED"/>
    <property type="match status" value="1"/>
</dbReference>
<accession>A0A0D2DEK1</accession>
<dbReference type="EMBL" id="KN847317">
    <property type="protein sequence ID" value="KIW60747.1"/>
    <property type="molecule type" value="Genomic_DNA"/>
</dbReference>
<feature type="region of interest" description="Disordered" evidence="2">
    <location>
        <begin position="1"/>
        <end position="24"/>
    </location>
</feature>
<dbReference type="Pfam" id="PF07859">
    <property type="entry name" value="Abhydrolase_3"/>
    <property type="match status" value="1"/>
</dbReference>
<dbReference type="SUPFAM" id="SSF53474">
    <property type="entry name" value="alpha/beta-Hydrolases"/>
    <property type="match status" value="1"/>
</dbReference>
<feature type="domain" description="Alpha/beta hydrolase fold-3" evidence="3">
    <location>
        <begin position="105"/>
        <end position="291"/>
    </location>
</feature>
<organism evidence="4 5">
    <name type="scientific">Exophiala xenobiotica</name>
    <dbReference type="NCBI Taxonomy" id="348802"/>
    <lineage>
        <taxon>Eukaryota</taxon>
        <taxon>Fungi</taxon>
        <taxon>Dikarya</taxon>
        <taxon>Ascomycota</taxon>
        <taxon>Pezizomycotina</taxon>
        <taxon>Eurotiomycetes</taxon>
        <taxon>Chaetothyriomycetidae</taxon>
        <taxon>Chaetothyriales</taxon>
        <taxon>Herpotrichiellaceae</taxon>
        <taxon>Exophiala</taxon>
    </lineage>
</organism>
<gene>
    <name evidence="4" type="ORF">PV05_00941</name>
</gene>